<comment type="caution">
    <text evidence="1">The sequence shown here is derived from an EMBL/GenBank/DDBJ whole genome shotgun (WGS) entry which is preliminary data.</text>
</comment>
<evidence type="ECO:0000313" key="1">
    <source>
        <dbReference type="EMBL" id="CAI9612024.1"/>
    </source>
</evidence>
<dbReference type="Proteomes" id="UP001162483">
    <property type="component" value="Unassembled WGS sequence"/>
</dbReference>
<organism evidence="1 2">
    <name type="scientific">Staurois parvus</name>
    <dbReference type="NCBI Taxonomy" id="386267"/>
    <lineage>
        <taxon>Eukaryota</taxon>
        <taxon>Metazoa</taxon>
        <taxon>Chordata</taxon>
        <taxon>Craniata</taxon>
        <taxon>Vertebrata</taxon>
        <taxon>Euteleostomi</taxon>
        <taxon>Amphibia</taxon>
        <taxon>Batrachia</taxon>
        <taxon>Anura</taxon>
        <taxon>Neobatrachia</taxon>
        <taxon>Ranoidea</taxon>
        <taxon>Ranidae</taxon>
        <taxon>Staurois</taxon>
    </lineage>
</organism>
<accession>A0ABN9GSD0</accession>
<sequence>VYRPNFHLHEKSATIHGRNAGHRWVENRPKIKSADFRIVTMMGKSANLFTDKKICA</sequence>
<protein>
    <submittedName>
        <fullName evidence="1">Uncharacterized protein</fullName>
    </submittedName>
</protein>
<dbReference type="EMBL" id="CATNWA010019216">
    <property type="protein sequence ID" value="CAI9612024.1"/>
    <property type="molecule type" value="Genomic_DNA"/>
</dbReference>
<keyword evidence="2" id="KW-1185">Reference proteome</keyword>
<reference evidence="1" key="1">
    <citation type="submission" date="2023-05" db="EMBL/GenBank/DDBJ databases">
        <authorList>
            <person name="Stuckert A."/>
        </authorList>
    </citation>
    <scope>NUCLEOTIDE SEQUENCE</scope>
</reference>
<evidence type="ECO:0000313" key="2">
    <source>
        <dbReference type="Proteomes" id="UP001162483"/>
    </source>
</evidence>
<name>A0ABN9GSD0_9NEOB</name>
<feature type="non-terminal residue" evidence="1">
    <location>
        <position position="1"/>
    </location>
</feature>
<gene>
    <name evidence="1" type="ORF">SPARVUS_LOCUS14630087</name>
</gene>
<proteinExistence type="predicted"/>